<protein>
    <recommendedName>
        <fullName evidence="3">Lipoprotein</fullName>
    </recommendedName>
</protein>
<evidence type="ECO:0008006" key="3">
    <source>
        <dbReference type="Google" id="ProtNLM"/>
    </source>
</evidence>
<evidence type="ECO:0000313" key="2">
    <source>
        <dbReference type="Proteomes" id="UP000774935"/>
    </source>
</evidence>
<dbReference type="Proteomes" id="UP000774935">
    <property type="component" value="Unassembled WGS sequence"/>
</dbReference>
<name>A0ABS6XAF5_9BACT</name>
<comment type="caution">
    <text evidence="1">The sequence shown here is derived from an EMBL/GenBank/DDBJ whole genome shotgun (WGS) entry which is preliminary data.</text>
</comment>
<dbReference type="RefSeq" id="WP_199109510.1">
    <property type="nucleotide sequence ID" value="NZ_JAHWXQ010000002.1"/>
</dbReference>
<keyword evidence="2" id="KW-1185">Reference proteome</keyword>
<organism evidence="1 2">
    <name type="scientific">Pontibacter populi</name>
    <dbReference type="NCBI Taxonomy" id="890055"/>
    <lineage>
        <taxon>Bacteria</taxon>
        <taxon>Pseudomonadati</taxon>
        <taxon>Bacteroidota</taxon>
        <taxon>Cytophagia</taxon>
        <taxon>Cytophagales</taxon>
        <taxon>Hymenobacteraceae</taxon>
        <taxon>Pontibacter</taxon>
    </lineage>
</organism>
<evidence type="ECO:0000313" key="1">
    <source>
        <dbReference type="EMBL" id="MBW3364978.1"/>
    </source>
</evidence>
<proteinExistence type="predicted"/>
<reference evidence="1 2" key="1">
    <citation type="submission" date="2021-07" db="EMBL/GenBank/DDBJ databases">
        <authorList>
            <person name="Kim M.K."/>
        </authorList>
    </citation>
    <scope>NUCLEOTIDE SEQUENCE [LARGE SCALE GENOMIC DNA]</scope>
    <source>
        <strain evidence="1 2">HLY7-15</strain>
    </source>
</reference>
<sequence length="295" mass="33336">MNKLIFLALISTTFIYISGCGSKEIHKESKITSLKHSNNPDSVPTNVAEQSPREFMLDSDSEDVISLEIIPFIPESYKVFNFVKGDLNGDALEDYIISLVNPKYLDEELEEYSENTKLPTLFLLRQRNGHLQLKHKTNEFFGLENVDNSITSSAEILIDGNGLGFTVTYHSQGYSASGVWSEDKLHFTFSKKIGDWVLDTVTVGSGANSPSYQWERSYIDKAEEIGDTVFLKYVEENGFPYDEEVLERFIVKDSVYKGEPSSDGDGSYDVYTKRHFGFITLSKFKGTGELKGIDW</sequence>
<accession>A0ABS6XAF5</accession>
<gene>
    <name evidence="1" type="ORF">KYK27_07985</name>
</gene>
<dbReference type="EMBL" id="JAHWXQ010000002">
    <property type="protein sequence ID" value="MBW3364978.1"/>
    <property type="molecule type" value="Genomic_DNA"/>
</dbReference>